<dbReference type="InterPro" id="IPR036116">
    <property type="entry name" value="FN3_sf"/>
</dbReference>
<dbReference type="AlphaFoldDB" id="A0A3D8IP56"/>
<feature type="region of interest" description="Disordered" evidence="1">
    <location>
        <begin position="424"/>
        <end position="448"/>
    </location>
</feature>
<dbReference type="EMBL" id="NXLQ01000005">
    <property type="protein sequence ID" value="RDU66381.1"/>
    <property type="molecule type" value="Genomic_DNA"/>
</dbReference>
<keyword evidence="5" id="KW-1185">Reference proteome</keyword>
<dbReference type="Proteomes" id="UP000256379">
    <property type="component" value="Unassembled WGS sequence"/>
</dbReference>
<dbReference type="CDD" id="cd00063">
    <property type="entry name" value="FN3"/>
    <property type="match status" value="1"/>
</dbReference>
<proteinExistence type="predicted"/>
<organism evidence="4 5">
    <name type="scientific">Helicobacter didelphidarum</name>
    <dbReference type="NCBI Taxonomy" id="2040648"/>
    <lineage>
        <taxon>Bacteria</taxon>
        <taxon>Pseudomonadati</taxon>
        <taxon>Campylobacterota</taxon>
        <taxon>Epsilonproteobacteria</taxon>
        <taxon>Campylobacterales</taxon>
        <taxon>Helicobacteraceae</taxon>
        <taxon>Helicobacter</taxon>
    </lineage>
</organism>
<dbReference type="Gene3D" id="2.60.40.10">
    <property type="entry name" value="Immunoglobulins"/>
    <property type="match status" value="4"/>
</dbReference>
<dbReference type="PROSITE" id="PS50853">
    <property type="entry name" value="FN3"/>
    <property type="match status" value="2"/>
</dbReference>
<accession>A0A3D8IP56</accession>
<dbReference type="SUPFAM" id="SSF49265">
    <property type="entry name" value="Fibronectin type III"/>
    <property type="match status" value="2"/>
</dbReference>
<dbReference type="OrthoDB" id="9810925at2"/>
<evidence type="ECO:0000256" key="2">
    <source>
        <dbReference type="SAM" id="Phobius"/>
    </source>
</evidence>
<feature type="domain" description="Fibronectin type-III" evidence="3">
    <location>
        <begin position="326"/>
        <end position="419"/>
    </location>
</feature>
<evidence type="ECO:0000313" key="4">
    <source>
        <dbReference type="EMBL" id="RDU66381.1"/>
    </source>
</evidence>
<dbReference type="SMART" id="SM00060">
    <property type="entry name" value="FN3"/>
    <property type="match status" value="3"/>
</dbReference>
<name>A0A3D8IP56_9HELI</name>
<dbReference type="PROSITE" id="PS51257">
    <property type="entry name" value="PROKAR_LIPOPROTEIN"/>
    <property type="match status" value="1"/>
</dbReference>
<keyword evidence="2" id="KW-1133">Transmembrane helix</keyword>
<comment type="caution">
    <text evidence="4">The sequence shown here is derived from an EMBL/GenBank/DDBJ whole genome shotgun (WGS) entry which is preliminary data.</text>
</comment>
<dbReference type="InterPro" id="IPR003961">
    <property type="entry name" value="FN3_dom"/>
</dbReference>
<keyword evidence="2" id="KW-0472">Membrane</keyword>
<dbReference type="InterPro" id="IPR013783">
    <property type="entry name" value="Ig-like_fold"/>
</dbReference>
<evidence type="ECO:0000256" key="1">
    <source>
        <dbReference type="SAM" id="MobiDB-lite"/>
    </source>
</evidence>
<gene>
    <name evidence="4" type="ORF">CQA53_03960</name>
</gene>
<feature type="transmembrane region" description="Helical" evidence="2">
    <location>
        <begin position="7"/>
        <end position="25"/>
    </location>
</feature>
<feature type="compositionally biased region" description="Basic and acidic residues" evidence="1">
    <location>
        <begin position="430"/>
        <end position="448"/>
    </location>
</feature>
<dbReference type="RefSeq" id="WP_115542729.1">
    <property type="nucleotide sequence ID" value="NZ_NXLQ01000005.1"/>
</dbReference>
<feature type="domain" description="Fibronectin type-III" evidence="3">
    <location>
        <begin position="45"/>
        <end position="139"/>
    </location>
</feature>
<protein>
    <recommendedName>
        <fullName evidence="3">Fibronectin type-III domain-containing protein</fullName>
    </recommendedName>
</protein>
<evidence type="ECO:0000313" key="5">
    <source>
        <dbReference type="Proteomes" id="UP000256379"/>
    </source>
</evidence>
<sequence length="448" mass="50769">MKYKANNFFIKFIFLCYAVFLSYFLSSCSSTFGSIGGKDEIDTNLPVVKTFRALPDVTSIGFEWKTPDNPHLIDGYIIYRKNKSGNFIRVAFIKNAFSTHYYDGKLQPQTEYEYAIASVGKDSKVSAKSSILNVKTSFIDPVSFAYASQNLASQIKIFWSPSPNPVVKNYIIEKKIKDKFVAIGTTSNRMLVEFFDNNLESDATHTYRIVSQSYDGAKSVPSQEVIGKTRAAPKTIEGVITTKDKPKEIWLEWKASDDKEVIGYNIWYADSENGTYNKLAFIQGVSYIDKIDTNGAIRYYRVTAVDRYKLESKPQEQGVKGKTLPPPQTPKIVRSLIENNIFTLSWEKVSDKRVENYIIYREGAGYGEANRFKDITDTKFIDSNMKAGVTYTYYVVSVDKFGIESLPSKKITLMLDLPDTPQDINNLDSVKAHNEKKGDSKNEPKKSK</sequence>
<reference evidence="4 5" key="1">
    <citation type="submission" date="2018-04" db="EMBL/GenBank/DDBJ databases">
        <title>Novel Campyloabacter and Helicobacter Species and Strains.</title>
        <authorList>
            <person name="Mannion A.J."/>
            <person name="Shen Z."/>
            <person name="Fox J.G."/>
        </authorList>
    </citation>
    <scope>NUCLEOTIDE SEQUENCE [LARGE SCALE GENOMIC DNA]</scope>
    <source>
        <strain evidence="4 5">MIT 17-337</strain>
    </source>
</reference>
<keyword evidence="2" id="KW-0812">Transmembrane</keyword>
<evidence type="ECO:0000259" key="3">
    <source>
        <dbReference type="PROSITE" id="PS50853"/>
    </source>
</evidence>